<protein>
    <submittedName>
        <fullName evidence="3">Alpha/beta hydrolase</fullName>
    </submittedName>
</protein>
<dbReference type="GO" id="GO:0016787">
    <property type="term" value="F:hydrolase activity"/>
    <property type="evidence" value="ECO:0007669"/>
    <property type="project" value="UniProtKB-KW"/>
</dbReference>
<dbReference type="PANTHER" id="PTHR46438:SF11">
    <property type="entry name" value="LIPASE-RELATED"/>
    <property type="match status" value="1"/>
</dbReference>
<dbReference type="SUPFAM" id="SSF53474">
    <property type="entry name" value="alpha/beta-Hydrolases"/>
    <property type="match status" value="1"/>
</dbReference>
<gene>
    <name evidence="3" type="ORF">BV401_08830</name>
</gene>
<organism evidence="3 4">
    <name type="scientific">Streptomyces autolyticus</name>
    <dbReference type="NCBI Taxonomy" id="75293"/>
    <lineage>
        <taxon>Bacteria</taxon>
        <taxon>Bacillati</taxon>
        <taxon>Actinomycetota</taxon>
        <taxon>Actinomycetes</taxon>
        <taxon>Kitasatosporales</taxon>
        <taxon>Streptomycetaceae</taxon>
        <taxon>Streptomyces</taxon>
    </lineage>
</organism>
<dbReference type="PRINTS" id="PR00111">
    <property type="entry name" value="ABHYDROLASE"/>
</dbReference>
<dbReference type="Proteomes" id="UP000187851">
    <property type="component" value="Chromosome"/>
</dbReference>
<keyword evidence="3" id="KW-0378">Hydrolase</keyword>
<dbReference type="PROSITE" id="PS51257">
    <property type="entry name" value="PROKAR_LIPOPROTEIN"/>
    <property type="match status" value="1"/>
</dbReference>
<reference evidence="3 4" key="1">
    <citation type="journal article" date="2017" name="J. Biotechnol.">
        <title>The complete genome sequence of Streptomyces autolyticus CGMCC 0516, the producer of geldanamycin, autolytimycin, reblastatin and elaiophylin.</title>
        <authorList>
            <person name="Yin M."/>
            <person name="Jiang M."/>
            <person name="Ren Z."/>
            <person name="Dong Y."/>
            <person name="Lu T."/>
        </authorList>
    </citation>
    <scope>NUCLEOTIDE SEQUENCE [LARGE SCALE GENOMIC DNA]</scope>
    <source>
        <strain evidence="3 4">CGMCC0516</strain>
    </source>
</reference>
<evidence type="ECO:0000256" key="1">
    <source>
        <dbReference type="SAM" id="MobiDB-lite"/>
    </source>
</evidence>
<keyword evidence="4" id="KW-1185">Reference proteome</keyword>
<feature type="domain" description="AB hydrolase-1" evidence="2">
    <location>
        <begin position="88"/>
        <end position="196"/>
    </location>
</feature>
<dbReference type="EMBL" id="CP019458">
    <property type="protein sequence ID" value="AQA10574.1"/>
    <property type="molecule type" value="Genomic_DNA"/>
</dbReference>
<proteinExistence type="predicted"/>
<sequence length="315" mass="33227">MSFLVRGGFMNHNRRLSAVIAVSCAIAGVGLVGCEESTKSDSDASATRTTAAPKETADEGAFTGAKKFEIDGRSVNVSCSGAPADDRPVIVLMAGGGDGLEKMAGIQKTLSGKNRVCSYDRLGEGASDQPDGTQTIRSTGKVLTSVIDRVAGDRPVVLAGHSLGGLIAARYAPDHRDRVKGLVLMDATSPTQTADLNKGIPESATGPAAELRAQTLAILQGGKPERLMVPDGEVRSAGDIPVEVIQHGKRYLEQVPDYGPDLERAWSNGQRAWRGVSSRSRLSTATESEHYIYVDQPDVAVRAIERVTSQAADRA</sequence>
<feature type="compositionally biased region" description="Low complexity" evidence="1">
    <location>
        <begin position="43"/>
        <end position="52"/>
    </location>
</feature>
<feature type="region of interest" description="Disordered" evidence="1">
    <location>
        <begin position="36"/>
        <end position="58"/>
    </location>
</feature>
<name>A0ABM6H9J4_9ACTN</name>
<dbReference type="InterPro" id="IPR029058">
    <property type="entry name" value="AB_hydrolase_fold"/>
</dbReference>
<dbReference type="Gene3D" id="3.40.50.1820">
    <property type="entry name" value="alpha/beta hydrolase"/>
    <property type="match status" value="1"/>
</dbReference>
<accession>A0ABM6H9J4</accession>
<evidence type="ECO:0000259" key="2">
    <source>
        <dbReference type="Pfam" id="PF00561"/>
    </source>
</evidence>
<dbReference type="InterPro" id="IPR000073">
    <property type="entry name" value="AB_hydrolase_1"/>
</dbReference>
<dbReference type="Pfam" id="PF00561">
    <property type="entry name" value="Abhydrolase_1"/>
    <property type="match status" value="1"/>
</dbReference>
<dbReference type="PANTHER" id="PTHR46438">
    <property type="entry name" value="ALPHA/BETA-HYDROLASES SUPERFAMILY PROTEIN"/>
    <property type="match status" value="1"/>
</dbReference>
<evidence type="ECO:0000313" key="3">
    <source>
        <dbReference type="EMBL" id="AQA10574.1"/>
    </source>
</evidence>
<evidence type="ECO:0000313" key="4">
    <source>
        <dbReference type="Proteomes" id="UP000187851"/>
    </source>
</evidence>